<feature type="transmembrane region" description="Helical" evidence="1">
    <location>
        <begin position="6"/>
        <end position="23"/>
    </location>
</feature>
<keyword evidence="3" id="KW-1185">Reference proteome</keyword>
<keyword evidence="1" id="KW-0812">Transmembrane</keyword>
<proteinExistence type="predicted"/>
<evidence type="ECO:0000313" key="2">
    <source>
        <dbReference type="EMBL" id="KAL3762240.1"/>
    </source>
</evidence>
<feature type="transmembrane region" description="Helical" evidence="1">
    <location>
        <begin position="73"/>
        <end position="93"/>
    </location>
</feature>
<dbReference type="Proteomes" id="UP001530315">
    <property type="component" value="Unassembled WGS sequence"/>
</dbReference>
<reference evidence="2 3" key="1">
    <citation type="submission" date="2024-10" db="EMBL/GenBank/DDBJ databases">
        <title>Updated reference genomes for cyclostephanoid diatoms.</title>
        <authorList>
            <person name="Roberts W.R."/>
            <person name="Alverson A.J."/>
        </authorList>
    </citation>
    <scope>NUCLEOTIDE SEQUENCE [LARGE SCALE GENOMIC DNA]</scope>
    <source>
        <strain evidence="2 3">AJA276-08</strain>
    </source>
</reference>
<keyword evidence="1" id="KW-1133">Transmembrane helix</keyword>
<sequence length="137" mass="15278">MIQDHILLFNSGITLMLILIQTAKSPTVSQNLFLFAPQAWGFIVAIWLSMAAVKLQYSVAIQKTEAPAPHEKLVIGFVVLWLAVVSLLSFLQVSLEQWKLAIGIVAIINTFLFYLAPLSTIVTVLKTGDSWQVYFEI</sequence>
<evidence type="ECO:0000256" key="1">
    <source>
        <dbReference type="SAM" id="Phobius"/>
    </source>
</evidence>
<accession>A0ABD3MNZ5</accession>
<organism evidence="2 3">
    <name type="scientific">Stephanodiscus triporus</name>
    <dbReference type="NCBI Taxonomy" id="2934178"/>
    <lineage>
        <taxon>Eukaryota</taxon>
        <taxon>Sar</taxon>
        <taxon>Stramenopiles</taxon>
        <taxon>Ochrophyta</taxon>
        <taxon>Bacillariophyta</taxon>
        <taxon>Coscinodiscophyceae</taxon>
        <taxon>Thalassiosirophycidae</taxon>
        <taxon>Stephanodiscales</taxon>
        <taxon>Stephanodiscaceae</taxon>
        <taxon>Stephanodiscus</taxon>
    </lineage>
</organism>
<dbReference type="AlphaFoldDB" id="A0ABD3MNZ5"/>
<dbReference type="EMBL" id="JALLAZ020001833">
    <property type="protein sequence ID" value="KAL3762240.1"/>
    <property type="molecule type" value="Genomic_DNA"/>
</dbReference>
<comment type="caution">
    <text evidence="2">The sequence shown here is derived from an EMBL/GenBank/DDBJ whole genome shotgun (WGS) entry which is preliminary data.</text>
</comment>
<keyword evidence="1" id="KW-0472">Membrane</keyword>
<evidence type="ECO:0000313" key="3">
    <source>
        <dbReference type="Proteomes" id="UP001530315"/>
    </source>
</evidence>
<gene>
    <name evidence="2" type="ORF">ACHAW5_007189</name>
</gene>
<feature type="transmembrane region" description="Helical" evidence="1">
    <location>
        <begin position="100"/>
        <end position="125"/>
    </location>
</feature>
<feature type="transmembrane region" description="Helical" evidence="1">
    <location>
        <begin position="32"/>
        <end position="53"/>
    </location>
</feature>
<name>A0ABD3MNZ5_9STRA</name>
<protein>
    <submittedName>
        <fullName evidence="2">Uncharacterized protein</fullName>
    </submittedName>
</protein>